<protein>
    <submittedName>
        <fullName evidence="1">Uncharacterized protein</fullName>
    </submittedName>
</protein>
<dbReference type="EMBL" id="JAAGSC010000040">
    <property type="protein sequence ID" value="NDY95503.1"/>
    <property type="molecule type" value="Genomic_DNA"/>
</dbReference>
<organism evidence="1 2">
    <name type="scientific">Wenzhouxiangella limi</name>
    <dbReference type="NCBI Taxonomy" id="2707351"/>
    <lineage>
        <taxon>Bacteria</taxon>
        <taxon>Pseudomonadati</taxon>
        <taxon>Pseudomonadota</taxon>
        <taxon>Gammaproteobacteria</taxon>
        <taxon>Chromatiales</taxon>
        <taxon>Wenzhouxiangellaceae</taxon>
        <taxon>Wenzhouxiangella</taxon>
    </lineage>
</organism>
<gene>
    <name evidence="1" type="ORF">G3I74_07180</name>
</gene>
<sequence length="352" mass="38334">MTATLESAGFELRVVLEGEGVGQVFEVPGPGEIDCPGSCSATYPDGTAVTLDFSAGSSLCKRSAKASIALLTALHYDQGTDQGACRMFAMKSRIVFLCSSVVLLVQAIPAIAESRSASDWEFQVTPYLWAAGLDGRVSHDGLPIELRPNASFGDVWSFLDIGGMLRFEASKGRWGLVSDFIYVELSDRERFLFGTAEADLDTDVFSAMLAGTFRLVGEGRQSHLDVLFGVRYWELGAEIAFGIADEVEIPSDLALPRQYRVKESGSSPEPVLGLKGHYALSRDFYLGGWAMLGGDFGQSVLTQDYMAFLGYSFSDHASLQLGYRRLEIDFDSSGLQLDTTMHGPTIGLDWRF</sequence>
<keyword evidence="2" id="KW-1185">Reference proteome</keyword>
<reference evidence="1 2" key="1">
    <citation type="submission" date="2020-02" db="EMBL/GenBank/DDBJ databases">
        <authorList>
            <person name="Zhang X.-Y."/>
        </authorList>
    </citation>
    <scope>NUCLEOTIDE SEQUENCE [LARGE SCALE GENOMIC DNA]</scope>
    <source>
        <strain evidence="1 2">C33</strain>
    </source>
</reference>
<dbReference type="RefSeq" id="WP_164210909.1">
    <property type="nucleotide sequence ID" value="NZ_JAAGSC010000040.1"/>
</dbReference>
<evidence type="ECO:0000313" key="1">
    <source>
        <dbReference type="EMBL" id="NDY95503.1"/>
    </source>
</evidence>
<evidence type="ECO:0000313" key="2">
    <source>
        <dbReference type="Proteomes" id="UP000484885"/>
    </source>
</evidence>
<comment type="caution">
    <text evidence="1">The sequence shown here is derived from an EMBL/GenBank/DDBJ whole genome shotgun (WGS) entry which is preliminary data.</text>
</comment>
<proteinExistence type="predicted"/>
<dbReference type="Proteomes" id="UP000484885">
    <property type="component" value="Unassembled WGS sequence"/>
</dbReference>
<name>A0A845UUJ9_9GAMM</name>
<dbReference type="AlphaFoldDB" id="A0A845UUJ9"/>
<accession>A0A845UUJ9</accession>